<name>A0A1I5ALN4_9ACTN</name>
<accession>A0A1I5ALN4</accession>
<dbReference type="Proteomes" id="UP000183413">
    <property type="component" value="Unassembled WGS sequence"/>
</dbReference>
<evidence type="ECO:0000313" key="2">
    <source>
        <dbReference type="Proteomes" id="UP000183413"/>
    </source>
</evidence>
<gene>
    <name evidence="1" type="ORF">SAMN04489713_102645</name>
</gene>
<evidence type="ECO:0000313" key="1">
    <source>
        <dbReference type="EMBL" id="SFN63357.1"/>
    </source>
</evidence>
<sequence>MRVTDDQVAALHSQLAGEPPEEHLQLFNKLDETDNVGYAALLAAGLFEAIQRRFAQEGRSADRREIVDFIATAREKDDEAPDTINPDVAERIILHALGQGTIADIDDKTVLAHQIILLAALVAQEHYTKAELEAFMSQIRADAEEMLE</sequence>
<dbReference type="EMBL" id="FOVH01000002">
    <property type="protein sequence ID" value="SFN63357.1"/>
    <property type="molecule type" value="Genomic_DNA"/>
</dbReference>
<keyword evidence="2" id="KW-1185">Reference proteome</keyword>
<dbReference type="STRING" id="1993.SAMN04489713_102645"/>
<dbReference type="RefSeq" id="WP_021592526.1">
    <property type="nucleotide sequence ID" value="NZ_FOVH01000002.1"/>
</dbReference>
<proteinExistence type="predicted"/>
<protein>
    <submittedName>
        <fullName evidence="1">Uncharacterized protein</fullName>
    </submittedName>
</protein>
<organism evidence="1 2">
    <name type="scientific">Actinomadura madurae</name>
    <dbReference type="NCBI Taxonomy" id="1993"/>
    <lineage>
        <taxon>Bacteria</taxon>
        <taxon>Bacillati</taxon>
        <taxon>Actinomycetota</taxon>
        <taxon>Actinomycetes</taxon>
        <taxon>Streptosporangiales</taxon>
        <taxon>Thermomonosporaceae</taxon>
        <taxon>Actinomadura</taxon>
    </lineage>
</organism>
<dbReference type="AlphaFoldDB" id="A0A1I5ALN4"/>
<dbReference type="InParanoid" id="A0A1I5ALN4"/>
<reference evidence="1 2" key="1">
    <citation type="submission" date="2016-10" db="EMBL/GenBank/DDBJ databases">
        <authorList>
            <person name="de Groot N.N."/>
        </authorList>
    </citation>
    <scope>NUCLEOTIDE SEQUENCE [LARGE SCALE GENOMIC DNA]</scope>
    <source>
        <strain evidence="1 2">DSM 43067</strain>
    </source>
</reference>